<comment type="caution">
    <text evidence="1">The sequence shown here is derived from an EMBL/GenBank/DDBJ whole genome shotgun (WGS) entry which is preliminary data.</text>
</comment>
<gene>
    <name evidence="1" type="ORF">H3Z82_04225</name>
</gene>
<sequence length="337" mass="37777">MKQFIIYVFCICFLFSCEKIERPRIQAPVNTNEKDDTKLIVNDTFSIGDVRRYGIFPNQTISNKKLAAIIEFSSGGPQLYFPKGFYPINLNIVGLSHISIYFDDATLGGGLTITDKENHQSSKIAINGNLKILDKIFIRESNNLFFENVTVKTDTLGSIYNSRNRGVSIYVGSKNIKFEKLKILNTGGDGSEFYTYVAAALQVHGWKNNPEYITINELEIQNAARTALYLTGQHHLLKKVQIKNFGFGSDANMFGLEDTKKGDEKMFSGAWINKCNDCVIDSLAIANKSLKGAYSINFGVGTYSQPTFINNVQFSENAKNMPLKDDPLTNILVKKTY</sequence>
<dbReference type="InterPro" id="IPR012334">
    <property type="entry name" value="Pectin_lyas_fold"/>
</dbReference>
<dbReference type="SUPFAM" id="SSF51126">
    <property type="entry name" value="Pectin lyase-like"/>
    <property type="match status" value="1"/>
</dbReference>
<name>A0A7W2M3A4_9FLAO</name>
<organism evidence="1 2">
    <name type="scientific">Gelidibacter maritimus</name>
    <dbReference type="NCBI Taxonomy" id="2761487"/>
    <lineage>
        <taxon>Bacteria</taxon>
        <taxon>Pseudomonadati</taxon>
        <taxon>Bacteroidota</taxon>
        <taxon>Flavobacteriia</taxon>
        <taxon>Flavobacteriales</taxon>
        <taxon>Flavobacteriaceae</taxon>
        <taxon>Gelidibacter</taxon>
    </lineage>
</organism>
<dbReference type="Gene3D" id="2.160.20.10">
    <property type="entry name" value="Single-stranded right-handed beta-helix, Pectin lyase-like"/>
    <property type="match status" value="1"/>
</dbReference>
<protein>
    <submittedName>
        <fullName evidence="1">Uncharacterized protein</fullName>
    </submittedName>
</protein>
<dbReference type="PROSITE" id="PS51257">
    <property type="entry name" value="PROKAR_LIPOPROTEIN"/>
    <property type="match status" value="1"/>
</dbReference>
<keyword evidence="2" id="KW-1185">Reference proteome</keyword>
<dbReference type="AlphaFoldDB" id="A0A7W2M3A4"/>
<dbReference type="Proteomes" id="UP000541857">
    <property type="component" value="Unassembled WGS sequence"/>
</dbReference>
<evidence type="ECO:0000313" key="2">
    <source>
        <dbReference type="Proteomes" id="UP000541857"/>
    </source>
</evidence>
<proteinExistence type="predicted"/>
<dbReference type="RefSeq" id="WP_182202815.1">
    <property type="nucleotide sequence ID" value="NZ_JACGLT010000002.1"/>
</dbReference>
<accession>A0A7W2M3A4</accession>
<evidence type="ECO:0000313" key="1">
    <source>
        <dbReference type="EMBL" id="MBA6151928.1"/>
    </source>
</evidence>
<reference evidence="1 2" key="1">
    <citation type="submission" date="2020-07" db="EMBL/GenBank/DDBJ databases">
        <title>Bacterium isolated from marine sediment.</title>
        <authorList>
            <person name="Shang D."/>
        </authorList>
    </citation>
    <scope>NUCLEOTIDE SEQUENCE [LARGE SCALE GENOMIC DNA]</scope>
    <source>
        <strain evidence="1 2">F6074</strain>
    </source>
</reference>
<dbReference type="EMBL" id="JACGLT010000002">
    <property type="protein sequence ID" value="MBA6151928.1"/>
    <property type="molecule type" value="Genomic_DNA"/>
</dbReference>
<dbReference type="InterPro" id="IPR011050">
    <property type="entry name" value="Pectin_lyase_fold/virulence"/>
</dbReference>